<dbReference type="InterPro" id="IPR036097">
    <property type="entry name" value="HisK_dim/P_sf"/>
</dbReference>
<evidence type="ECO:0000313" key="13">
    <source>
        <dbReference type="Proteomes" id="UP000324233"/>
    </source>
</evidence>
<dbReference type="Pfam" id="PF00072">
    <property type="entry name" value="Response_reg"/>
    <property type="match status" value="1"/>
</dbReference>
<dbReference type="CDD" id="cd00082">
    <property type="entry name" value="HisKA"/>
    <property type="match status" value="1"/>
</dbReference>
<dbReference type="InterPro" id="IPR003594">
    <property type="entry name" value="HATPase_dom"/>
</dbReference>
<dbReference type="InterPro" id="IPR001610">
    <property type="entry name" value="PAC"/>
</dbReference>
<evidence type="ECO:0000259" key="8">
    <source>
        <dbReference type="PROSITE" id="PS50109"/>
    </source>
</evidence>
<evidence type="ECO:0000256" key="7">
    <source>
        <dbReference type="SAM" id="MobiDB-lite"/>
    </source>
</evidence>
<dbReference type="InterPro" id="IPR003661">
    <property type="entry name" value="HisK_dim/P_dom"/>
</dbReference>
<dbReference type="InterPro" id="IPR004358">
    <property type="entry name" value="Sig_transdc_His_kin-like_C"/>
</dbReference>
<reference evidence="12 13" key="1">
    <citation type="submission" date="2019-08" db="EMBL/GenBank/DDBJ databases">
        <title>Deep-cultivation of Planctomycetes and their phenomic and genomic characterization uncovers novel biology.</title>
        <authorList>
            <person name="Wiegand S."/>
            <person name="Jogler M."/>
            <person name="Boedeker C."/>
            <person name="Pinto D."/>
            <person name="Vollmers J."/>
            <person name="Rivas-Marin E."/>
            <person name="Kohn T."/>
            <person name="Peeters S.H."/>
            <person name="Heuer A."/>
            <person name="Rast P."/>
            <person name="Oberbeckmann S."/>
            <person name="Bunk B."/>
            <person name="Jeske O."/>
            <person name="Meyerdierks A."/>
            <person name="Storesund J.E."/>
            <person name="Kallscheuer N."/>
            <person name="Luecker S."/>
            <person name="Lage O.M."/>
            <person name="Pohl T."/>
            <person name="Merkel B.J."/>
            <person name="Hornburger P."/>
            <person name="Mueller R.-W."/>
            <person name="Bruemmer F."/>
            <person name="Labrenz M."/>
            <person name="Spormann A.M."/>
            <person name="Op den Camp H."/>
            <person name="Overmann J."/>
            <person name="Amann R."/>
            <person name="Jetten M.S.M."/>
            <person name="Mascher T."/>
            <person name="Medema M.H."/>
            <person name="Devos D.P."/>
            <person name="Kaster A.-K."/>
            <person name="Ovreas L."/>
            <person name="Rohde M."/>
            <person name="Galperin M.Y."/>
            <person name="Jogler C."/>
        </authorList>
    </citation>
    <scope>NUCLEOTIDE SEQUENCE [LARGE SCALE GENOMIC DNA]</scope>
    <source>
        <strain evidence="12 13">OJF2</strain>
    </source>
</reference>
<dbReference type="GO" id="GO:0005886">
    <property type="term" value="C:plasma membrane"/>
    <property type="evidence" value="ECO:0007669"/>
    <property type="project" value="TreeGrafter"/>
</dbReference>
<keyword evidence="13" id="KW-1185">Reference proteome</keyword>
<dbReference type="SMART" id="SM00387">
    <property type="entry name" value="HATPase_c"/>
    <property type="match status" value="1"/>
</dbReference>
<dbReference type="PROSITE" id="PS50113">
    <property type="entry name" value="PAC"/>
    <property type="match status" value="2"/>
</dbReference>
<evidence type="ECO:0000256" key="3">
    <source>
        <dbReference type="ARBA" id="ARBA00022553"/>
    </source>
</evidence>
<evidence type="ECO:0000256" key="4">
    <source>
        <dbReference type="ARBA" id="ARBA00022679"/>
    </source>
</evidence>
<feature type="domain" description="PAC" evidence="11">
    <location>
        <begin position="262"/>
        <end position="314"/>
    </location>
</feature>
<feature type="region of interest" description="Disordered" evidence="7">
    <location>
        <begin position="876"/>
        <end position="919"/>
    </location>
</feature>
<dbReference type="InterPro" id="IPR036890">
    <property type="entry name" value="HATPase_C_sf"/>
</dbReference>
<dbReference type="Gene3D" id="3.40.50.2300">
    <property type="match status" value="1"/>
</dbReference>
<dbReference type="SMART" id="SM00086">
    <property type="entry name" value="PAC"/>
    <property type="match status" value="2"/>
</dbReference>
<protein>
    <recommendedName>
        <fullName evidence="2">histidine kinase</fullName>
        <ecNumber evidence="2">2.7.13.3</ecNumber>
    </recommendedName>
</protein>
<dbReference type="SMART" id="SM00091">
    <property type="entry name" value="PAS"/>
    <property type="match status" value="2"/>
</dbReference>
<dbReference type="Pfam" id="PF02518">
    <property type="entry name" value="HATPase_c"/>
    <property type="match status" value="1"/>
</dbReference>
<feature type="compositionally biased region" description="Low complexity" evidence="7">
    <location>
        <begin position="899"/>
        <end position="908"/>
    </location>
</feature>
<dbReference type="PROSITE" id="PS50110">
    <property type="entry name" value="RESPONSE_REGULATORY"/>
    <property type="match status" value="1"/>
</dbReference>
<keyword evidence="5" id="KW-0418">Kinase</keyword>
<comment type="catalytic activity">
    <reaction evidence="1">
        <text>ATP + protein L-histidine = ADP + protein N-phospho-L-histidine.</text>
        <dbReference type="EC" id="2.7.13.3"/>
    </reaction>
</comment>
<dbReference type="RefSeq" id="WP_148597197.1">
    <property type="nucleotide sequence ID" value="NZ_CP042997.1"/>
</dbReference>
<dbReference type="InterPro" id="IPR000014">
    <property type="entry name" value="PAS"/>
</dbReference>
<dbReference type="InterPro" id="IPR000700">
    <property type="entry name" value="PAS-assoc_C"/>
</dbReference>
<dbReference type="OrthoDB" id="231918at2"/>
<feature type="domain" description="PAC" evidence="11">
    <location>
        <begin position="436"/>
        <end position="489"/>
    </location>
</feature>
<dbReference type="SUPFAM" id="SSF52172">
    <property type="entry name" value="CheY-like"/>
    <property type="match status" value="1"/>
</dbReference>
<gene>
    <name evidence="12" type="primary">arcB_3</name>
    <name evidence="12" type="ORF">OJF2_62610</name>
</gene>
<dbReference type="CDD" id="cd00130">
    <property type="entry name" value="PAS"/>
    <property type="match status" value="2"/>
</dbReference>
<dbReference type="Proteomes" id="UP000324233">
    <property type="component" value="Chromosome"/>
</dbReference>
<dbReference type="EMBL" id="CP042997">
    <property type="protein sequence ID" value="QEH37670.1"/>
    <property type="molecule type" value="Genomic_DNA"/>
</dbReference>
<feature type="domain" description="PAS" evidence="10">
    <location>
        <begin position="187"/>
        <end position="243"/>
    </location>
</feature>
<name>A0A5B9WCR6_9BACT</name>
<dbReference type="GO" id="GO:0009927">
    <property type="term" value="F:histidine phosphotransfer kinase activity"/>
    <property type="evidence" value="ECO:0007669"/>
    <property type="project" value="TreeGrafter"/>
</dbReference>
<evidence type="ECO:0000256" key="6">
    <source>
        <dbReference type="PROSITE-ProRule" id="PRU00169"/>
    </source>
</evidence>
<dbReference type="AlphaFoldDB" id="A0A5B9WCR6"/>
<feature type="modified residue" description="4-aspartylphosphate" evidence="6">
    <location>
        <position position="805"/>
    </location>
</feature>
<dbReference type="SUPFAM" id="SSF47384">
    <property type="entry name" value="Homodimeric domain of signal transducing histidine kinase"/>
    <property type="match status" value="1"/>
</dbReference>
<evidence type="ECO:0000256" key="1">
    <source>
        <dbReference type="ARBA" id="ARBA00000085"/>
    </source>
</evidence>
<organism evidence="12 13">
    <name type="scientific">Aquisphaera giovannonii</name>
    <dbReference type="NCBI Taxonomy" id="406548"/>
    <lineage>
        <taxon>Bacteria</taxon>
        <taxon>Pseudomonadati</taxon>
        <taxon>Planctomycetota</taxon>
        <taxon>Planctomycetia</taxon>
        <taxon>Isosphaerales</taxon>
        <taxon>Isosphaeraceae</taxon>
        <taxon>Aquisphaera</taxon>
    </lineage>
</organism>
<keyword evidence="3 6" id="KW-0597">Phosphoprotein</keyword>
<evidence type="ECO:0000259" key="9">
    <source>
        <dbReference type="PROSITE" id="PS50110"/>
    </source>
</evidence>
<dbReference type="PROSITE" id="PS50112">
    <property type="entry name" value="PAS"/>
    <property type="match status" value="1"/>
</dbReference>
<dbReference type="InterPro" id="IPR011006">
    <property type="entry name" value="CheY-like_superfamily"/>
</dbReference>
<dbReference type="Pfam" id="PF13426">
    <property type="entry name" value="PAS_9"/>
    <property type="match status" value="1"/>
</dbReference>
<dbReference type="PROSITE" id="PS50109">
    <property type="entry name" value="HIS_KIN"/>
    <property type="match status" value="1"/>
</dbReference>
<feature type="compositionally biased region" description="Basic residues" evidence="7">
    <location>
        <begin position="1"/>
        <end position="10"/>
    </location>
</feature>
<dbReference type="Pfam" id="PF00512">
    <property type="entry name" value="HisKA"/>
    <property type="match status" value="1"/>
</dbReference>
<evidence type="ECO:0000259" key="10">
    <source>
        <dbReference type="PROSITE" id="PS50112"/>
    </source>
</evidence>
<dbReference type="EC" id="2.7.13.3" evidence="2"/>
<dbReference type="Gene3D" id="3.30.565.10">
    <property type="entry name" value="Histidine kinase-like ATPase, C-terminal domain"/>
    <property type="match status" value="1"/>
</dbReference>
<keyword evidence="4 12" id="KW-0808">Transferase</keyword>
<dbReference type="Gene3D" id="3.30.450.20">
    <property type="entry name" value="PAS domain"/>
    <property type="match status" value="2"/>
</dbReference>
<proteinExistence type="predicted"/>
<dbReference type="SMART" id="SM00388">
    <property type="entry name" value="HisKA"/>
    <property type="match status" value="1"/>
</dbReference>
<dbReference type="NCBIfam" id="TIGR00229">
    <property type="entry name" value="sensory_box"/>
    <property type="match status" value="2"/>
</dbReference>
<dbReference type="KEGG" id="agv:OJF2_62610"/>
<evidence type="ECO:0000256" key="2">
    <source>
        <dbReference type="ARBA" id="ARBA00012438"/>
    </source>
</evidence>
<dbReference type="Gene3D" id="1.10.287.130">
    <property type="match status" value="1"/>
</dbReference>
<dbReference type="SMART" id="SM00448">
    <property type="entry name" value="REC"/>
    <property type="match status" value="1"/>
</dbReference>
<dbReference type="SUPFAM" id="SSF55785">
    <property type="entry name" value="PYP-like sensor domain (PAS domain)"/>
    <property type="match status" value="2"/>
</dbReference>
<dbReference type="PANTHER" id="PTHR43047:SF72">
    <property type="entry name" value="OSMOSENSING HISTIDINE PROTEIN KINASE SLN1"/>
    <property type="match status" value="1"/>
</dbReference>
<sequence>MSVAGKRLRGPWREPPPALSAFFPQGGEPETAELDCGPQAGEQGMGPRDGRTGQASLAVVLASIALGLLVESLLGPDWTAAFLCLGAVAGVLKRVPRPAPIVAAAMALAANTWLLPSAAARAYLALAPGIRLVIWCLEGLLINWLLVRLVERASGDRAAAGQPSGAMGADEIDESSLRRLMESSSRSQEQLRLMVESIGEFAIIMLTPEGRVASWNIGAARILGYHASEIIGRDHSEFFVAEDVARQVPGRLIAAAEQDGTLEAEGWRRRKDGSRLWASVGVSPMRNDEGEILGFATVVRDVTEKRDAEQALLRSKDDLEVRVRDRTAELAAANAALEAEVAERIQAERVLQQQSLVLRSILDSIGDAVIVAEGDGKPLTFNASARALFGVGERPLTAEDWLGLDMLKVAESAGAPGAGTARERPLGLALRGQRVDDLEITLKTAGGGPVRWLLANSRGLRRPAGESRGAVVAFRDITERRRQAEEVRAAKETAERACRARDQFLAMLSHELRTPLTPILLATSSLLEREGLAAELGSSLELIHRNARLEARLIDDLLDLTRATTGRLSLVMSRADVHRAIRLAAEVCRPAIEDCGVELRLELEATLPEMMGDPARLQQVFWNLIKNAVKFTPEGGRVTIRTRNVAGPEGGPPRFEAEVIDTGIGIDPARLPTIFTPFASKPADQRRFGGLGLGLAISRSVVEAHGGHLACSSGGEGRGATFTVRFETCEAAAAGDAPQEVPGASLDDASAAGGLAILLVEDNRDTLHYLSKVLGECGHVVNPAGDYRTARRLAEACAFDLVISDIDLPDGTGLDLMRELTDRSPTAGIALSGFGSAEDVAMSLRSGFSEHLTKPIEVGKLHEAIRRVAKAKFGGRLGSAEAPPQTHGPTAPPGDGRGRAAAPAASPRVCFDSLQQTGR</sequence>
<feature type="domain" description="Histidine kinase" evidence="8">
    <location>
        <begin position="507"/>
        <end position="730"/>
    </location>
</feature>
<dbReference type="InterPro" id="IPR035965">
    <property type="entry name" value="PAS-like_dom_sf"/>
</dbReference>
<evidence type="ECO:0000259" key="11">
    <source>
        <dbReference type="PROSITE" id="PS50113"/>
    </source>
</evidence>
<dbReference type="Pfam" id="PF08448">
    <property type="entry name" value="PAS_4"/>
    <property type="match status" value="1"/>
</dbReference>
<dbReference type="InterPro" id="IPR005467">
    <property type="entry name" value="His_kinase_dom"/>
</dbReference>
<dbReference type="SUPFAM" id="SSF55874">
    <property type="entry name" value="ATPase domain of HSP90 chaperone/DNA topoisomerase II/histidine kinase"/>
    <property type="match status" value="1"/>
</dbReference>
<accession>A0A5B9WCR6</accession>
<dbReference type="PRINTS" id="PR00344">
    <property type="entry name" value="BCTRLSENSOR"/>
</dbReference>
<evidence type="ECO:0000313" key="12">
    <source>
        <dbReference type="EMBL" id="QEH37670.1"/>
    </source>
</evidence>
<dbReference type="InterPro" id="IPR001789">
    <property type="entry name" value="Sig_transdc_resp-reg_receiver"/>
</dbReference>
<evidence type="ECO:0000256" key="5">
    <source>
        <dbReference type="ARBA" id="ARBA00022777"/>
    </source>
</evidence>
<feature type="domain" description="Response regulatory" evidence="9">
    <location>
        <begin position="756"/>
        <end position="869"/>
    </location>
</feature>
<feature type="region of interest" description="Disordered" evidence="7">
    <location>
        <begin position="1"/>
        <end position="51"/>
    </location>
</feature>
<dbReference type="PANTHER" id="PTHR43047">
    <property type="entry name" value="TWO-COMPONENT HISTIDINE PROTEIN KINASE"/>
    <property type="match status" value="1"/>
</dbReference>
<dbReference type="InterPro" id="IPR013656">
    <property type="entry name" value="PAS_4"/>
</dbReference>
<dbReference type="GO" id="GO:0000155">
    <property type="term" value="F:phosphorelay sensor kinase activity"/>
    <property type="evidence" value="ECO:0007669"/>
    <property type="project" value="InterPro"/>
</dbReference>